<dbReference type="InterPro" id="IPR010296">
    <property type="entry name" value="DUF899_thioredox"/>
</dbReference>
<dbReference type="Proteomes" id="UP000318416">
    <property type="component" value="Unassembled WGS sequence"/>
</dbReference>
<keyword evidence="1" id="KW-0175">Coiled coil</keyword>
<feature type="coiled-coil region" evidence="1">
    <location>
        <begin position="17"/>
        <end position="44"/>
    </location>
</feature>
<evidence type="ECO:0000313" key="2">
    <source>
        <dbReference type="EMBL" id="TWE20738.1"/>
    </source>
</evidence>
<keyword evidence="3" id="KW-1185">Reference proteome</keyword>
<organism evidence="2 3">
    <name type="scientific">Kitasatospora atroaurantiaca</name>
    <dbReference type="NCBI Taxonomy" id="285545"/>
    <lineage>
        <taxon>Bacteria</taxon>
        <taxon>Bacillati</taxon>
        <taxon>Actinomycetota</taxon>
        <taxon>Actinomycetes</taxon>
        <taxon>Kitasatosporales</taxon>
        <taxon>Streptomycetaceae</taxon>
        <taxon>Kitasatospora</taxon>
    </lineage>
</organism>
<dbReference type="AlphaFoldDB" id="A0A561EYQ6"/>
<proteinExistence type="predicted"/>
<protein>
    <submittedName>
        <fullName evidence="2">Putative dithiol-disulfide oxidoreductase (DUF899 family)</fullName>
    </submittedName>
</protein>
<dbReference type="Pfam" id="PF05988">
    <property type="entry name" value="DUF899"/>
    <property type="match status" value="1"/>
</dbReference>
<dbReference type="RefSeq" id="WP_145795264.1">
    <property type="nucleotide sequence ID" value="NZ_BAAABR010000047.1"/>
</dbReference>
<dbReference type="OrthoDB" id="4721017at2"/>
<evidence type="ECO:0000313" key="3">
    <source>
        <dbReference type="Proteomes" id="UP000318416"/>
    </source>
</evidence>
<sequence length="235" mass="26764">MDGPLHWSRLPRESDAYRRARDDLLRAEIELRRQTEAVAAQRRRLPLGGEVRLDYSFDAWDPSVGTVLDVRLSELFEDGKDALFLYSFMYLPGRNEPAETPCPVCTSIIDGIDGAVPHITQHVNFAVVAKAPVERFGAHARARGWRNVRLLSSRRTTFNVDYLAEDADGAQSAVATVFVRRGGRIHHFWSSELQLVDTEPGQHPRHVDFMWPLWAVVDRTPAGREGSWMPRLEYD</sequence>
<accession>A0A561EYQ6</accession>
<evidence type="ECO:0000256" key="1">
    <source>
        <dbReference type="SAM" id="Coils"/>
    </source>
</evidence>
<name>A0A561EYQ6_9ACTN</name>
<dbReference type="EMBL" id="VIVR01000001">
    <property type="protein sequence ID" value="TWE20738.1"/>
    <property type="molecule type" value="Genomic_DNA"/>
</dbReference>
<gene>
    <name evidence="2" type="ORF">FB465_5896</name>
</gene>
<comment type="caution">
    <text evidence="2">The sequence shown here is derived from an EMBL/GenBank/DDBJ whole genome shotgun (WGS) entry which is preliminary data.</text>
</comment>
<reference evidence="2 3" key="1">
    <citation type="submission" date="2019-06" db="EMBL/GenBank/DDBJ databases">
        <title>Sequencing the genomes of 1000 actinobacteria strains.</title>
        <authorList>
            <person name="Klenk H.-P."/>
        </authorList>
    </citation>
    <scope>NUCLEOTIDE SEQUENCE [LARGE SCALE GENOMIC DNA]</scope>
    <source>
        <strain evidence="2 3">DSM 41649</strain>
    </source>
</reference>